<evidence type="ECO:0000313" key="1">
    <source>
        <dbReference type="EMBL" id="MPC44391.1"/>
    </source>
</evidence>
<evidence type="ECO:0000313" key="2">
    <source>
        <dbReference type="Proteomes" id="UP000324222"/>
    </source>
</evidence>
<dbReference type="SUPFAM" id="SSF56219">
    <property type="entry name" value="DNase I-like"/>
    <property type="match status" value="1"/>
</dbReference>
<accession>A0A5B7FB79</accession>
<gene>
    <name evidence="1" type="ORF">E2C01_038064</name>
</gene>
<dbReference type="Gene3D" id="3.60.10.10">
    <property type="entry name" value="Endonuclease/exonuclease/phosphatase"/>
    <property type="match status" value="1"/>
</dbReference>
<comment type="caution">
    <text evidence="1">The sequence shown here is derived from an EMBL/GenBank/DDBJ whole genome shotgun (WGS) entry which is preliminary data.</text>
</comment>
<keyword evidence="2" id="KW-1185">Reference proteome</keyword>
<evidence type="ECO:0008006" key="3">
    <source>
        <dbReference type="Google" id="ProtNLM"/>
    </source>
</evidence>
<organism evidence="1 2">
    <name type="scientific">Portunus trituberculatus</name>
    <name type="common">Swimming crab</name>
    <name type="synonym">Neptunus trituberculatus</name>
    <dbReference type="NCBI Taxonomy" id="210409"/>
    <lineage>
        <taxon>Eukaryota</taxon>
        <taxon>Metazoa</taxon>
        <taxon>Ecdysozoa</taxon>
        <taxon>Arthropoda</taxon>
        <taxon>Crustacea</taxon>
        <taxon>Multicrustacea</taxon>
        <taxon>Malacostraca</taxon>
        <taxon>Eumalacostraca</taxon>
        <taxon>Eucarida</taxon>
        <taxon>Decapoda</taxon>
        <taxon>Pleocyemata</taxon>
        <taxon>Brachyura</taxon>
        <taxon>Eubrachyura</taxon>
        <taxon>Portunoidea</taxon>
        <taxon>Portunidae</taxon>
        <taxon>Portuninae</taxon>
        <taxon>Portunus</taxon>
    </lineage>
</organism>
<reference evidence="1 2" key="1">
    <citation type="submission" date="2019-05" db="EMBL/GenBank/DDBJ databases">
        <title>Another draft genome of Portunus trituberculatus and its Hox gene families provides insights of decapod evolution.</title>
        <authorList>
            <person name="Jeong J.-H."/>
            <person name="Song I."/>
            <person name="Kim S."/>
            <person name="Choi T."/>
            <person name="Kim D."/>
            <person name="Ryu S."/>
            <person name="Kim W."/>
        </authorList>
    </citation>
    <scope>NUCLEOTIDE SEQUENCE [LARGE SCALE GENOMIC DNA]</scope>
    <source>
        <tissue evidence="1">Muscle</tissue>
    </source>
</reference>
<name>A0A5B7FB79_PORTR</name>
<dbReference type="InterPro" id="IPR036691">
    <property type="entry name" value="Endo/exonu/phosph_ase_sf"/>
</dbReference>
<sequence length="196" mass="22486">MHILGRGPEVSPVEHILSLYPFVEISILGNFNVHHQLWLSSPFTDHPGELAFNFAILHDLEQLVQHPTRVPDCLGDTPNILDLFLISNPFAYAVTLSFLLGSSDDNLISVSCPISPIFPQDSPKQRCFWHFASTSWEDLRRYYANFPWNDYCFHVTPAGISEMPEALPLWGILRKNWRNKARFRNEIVIGGAQQRR</sequence>
<protein>
    <recommendedName>
        <fullName evidence="3">Endonuclease/exonuclease/phosphatase domain-containing protein</fullName>
    </recommendedName>
</protein>
<proteinExistence type="predicted"/>
<dbReference type="EMBL" id="VSRR010006263">
    <property type="protein sequence ID" value="MPC44391.1"/>
    <property type="molecule type" value="Genomic_DNA"/>
</dbReference>
<dbReference type="Proteomes" id="UP000324222">
    <property type="component" value="Unassembled WGS sequence"/>
</dbReference>
<dbReference type="AlphaFoldDB" id="A0A5B7FB79"/>